<dbReference type="EMBL" id="JAGTJS010000021">
    <property type="protein sequence ID" value="KAH7239841.1"/>
    <property type="molecule type" value="Genomic_DNA"/>
</dbReference>
<dbReference type="Proteomes" id="UP000736672">
    <property type="component" value="Unassembled WGS sequence"/>
</dbReference>
<feature type="chain" id="PRO_5040317715" description="DUF7223 domain-containing protein" evidence="2">
    <location>
        <begin position="20"/>
        <end position="654"/>
    </location>
</feature>
<feature type="region of interest" description="Disordered" evidence="1">
    <location>
        <begin position="313"/>
        <end position="403"/>
    </location>
</feature>
<sequence>MRFSTLLSALGGLVAFAQASPHLLGGLGVPQISKPSRIAPSICSLDNSWEDHILFKGIAAPETETSPALNLGLHLPKAQISGDVELELVKGFLEEPRVRVGLGGVKAYIEIDISASAAVHEAIELFASPALELEIPGLLEVEAGAAIALDLVIGIDAAIDLSTGVYISFAEDAFVEISLLTKDIVELSLDGLVAKALPLGIGAEVDLSAEVALQLGLRLRTEIDLEAELEIPALEIEAGAKIAIWVSLFDYTAVLIGTDNCAVSVAEAIALTLGLEVELNVEIGDILDLSLAPSLTITLATAAKAENCLPDRGQPGIFLESHQDTDSSTATATSASESPSGSSSGGSSDSSSNGSSNDSSDGSSDGSSGSSSVTETSDTFAHFTSTPTAGHGNVTAPRPTGDVTSTVHSTHVYTITSCAASVVNCPARYTQKVVTSTVVSTTYVCPATQSGAVPATTSVSPSKSTPVPVSTITETLTTIVPCKERTTSTFHPPTNSPPAPTVTIVDRTTVCPEISKTHPSTVISQPTSGFQVVTTAVPTSKTPEVPSSAVPSSEKVVSEVPSYHEPVPVPEKTAPFPSYNGTVTTSKPSSGAVVPTGSWTTPVAVSTPLSTHIIVSTPTSVPIPPQPTTPVVSSGNMVHVGLAFALPGIAALFL</sequence>
<comment type="caution">
    <text evidence="4">The sequence shown here is derived from an EMBL/GenBank/DDBJ whole genome shotgun (WGS) entry which is preliminary data.</text>
</comment>
<dbReference type="OrthoDB" id="5102830at2759"/>
<evidence type="ECO:0000256" key="1">
    <source>
        <dbReference type="SAM" id="MobiDB-lite"/>
    </source>
</evidence>
<keyword evidence="5" id="KW-1185">Reference proteome</keyword>
<feature type="compositionally biased region" description="Low complexity" evidence="1">
    <location>
        <begin position="326"/>
        <end position="379"/>
    </location>
</feature>
<name>A0A9P9GJ41_FUSSL</name>
<dbReference type="InterPro" id="IPR055647">
    <property type="entry name" value="DUF7223"/>
</dbReference>
<accession>A0A9P9GJ41</accession>
<gene>
    <name evidence="4" type="ORF">B0J15DRAFT_470807</name>
</gene>
<proteinExistence type="predicted"/>
<feature type="domain" description="DUF7223" evidence="3">
    <location>
        <begin position="104"/>
        <end position="241"/>
    </location>
</feature>
<evidence type="ECO:0000313" key="4">
    <source>
        <dbReference type="EMBL" id="KAH7239841.1"/>
    </source>
</evidence>
<dbReference type="AlphaFoldDB" id="A0A9P9GJ41"/>
<protein>
    <recommendedName>
        <fullName evidence="3">DUF7223 domain-containing protein</fullName>
    </recommendedName>
</protein>
<reference evidence="4" key="1">
    <citation type="journal article" date="2021" name="Nat. Commun.">
        <title>Genetic determinants of endophytism in the Arabidopsis root mycobiome.</title>
        <authorList>
            <person name="Mesny F."/>
            <person name="Miyauchi S."/>
            <person name="Thiergart T."/>
            <person name="Pickel B."/>
            <person name="Atanasova L."/>
            <person name="Karlsson M."/>
            <person name="Huettel B."/>
            <person name="Barry K.W."/>
            <person name="Haridas S."/>
            <person name="Chen C."/>
            <person name="Bauer D."/>
            <person name="Andreopoulos W."/>
            <person name="Pangilinan J."/>
            <person name="LaButti K."/>
            <person name="Riley R."/>
            <person name="Lipzen A."/>
            <person name="Clum A."/>
            <person name="Drula E."/>
            <person name="Henrissat B."/>
            <person name="Kohler A."/>
            <person name="Grigoriev I.V."/>
            <person name="Martin F.M."/>
            <person name="Hacquard S."/>
        </authorList>
    </citation>
    <scope>NUCLEOTIDE SEQUENCE</scope>
    <source>
        <strain evidence="4">FSSC 5 MPI-SDFR-AT-0091</strain>
    </source>
</reference>
<evidence type="ECO:0000259" key="3">
    <source>
        <dbReference type="Pfam" id="PF23865"/>
    </source>
</evidence>
<evidence type="ECO:0000256" key="2">
    <source>
        <dbReference type="SAM" id="SignalP"/>
    </source>
</evidence>
<keyword evidence="2" id="KW-0732">Signal</keyword>
<evidence type="ECO:0000313" key="5">
    <source>
        <dbReference type="Proteomes" id="UP000736672"/>
    </source>
</evidence>
<feature type="signal peptide" evidence="2">
    <location>
        <begin position="1"/>
        <end position="19"/>
    </location>
</feature>
<dbReference type="Pfam" id="PF23865">
    <property type="entry name" value="DUF7223"/>
    <property type="match status" value="1"/>
</dbReference>
<organism evidence="4 5">
    <name type="scientific">Fusarium solani</name>
    <name type="common">Filamentous fungus</name>
    <dbReference type="NCBI Taxonomy" id="169388"/>
    <lineage>
        <taxon>Eukaryota</taxon>
        <taxon>Fungi</taxon>
        <taxon>Dikarya</taxon>
        <taxon>Ascomycota</taxon>
        <taxon>Pezizomycotina</taxon>
        <taxon>Sordariomycetes</taxon>
        <taxon>Hypocreomycetidae</taxon>
        <taxon>Hypocreales</taxon>
        <taxon>Nectriaceae</taxon>
        <taxon>Fusarium</taxon>
        <taxon>Fusarium solani species complex</taxon>
    </lineage>
</organism>